<evidence type="ECO:0000313" key="8">
    <source>
        <dbReference type="Proteomes" id="UP000017127"/>
    </source>
</evidence>
<name>U7QGZ1_9CYAN</name>
<evidence type="ECO:0000256" key="1">
    <source>
        <dbReference type="ARBA" id="ARBA00005189"/>
    </source>
</evidence>
<reference evidence="7 8" key="1">
    <citation type="journal article" date="2013" name="Front. Microbiol.">
        <title>Comparative genomic analyses of the cyanobacterium, Lyngbya aestuarii BL J, a powerful hydrogen producer.</title>
        <authorList>
            <person name="Kothari A."/>
            <person name="Vaughn M."/>
            <person name="Garcia-Pichel F."/>
        </authorList>
    </citation>
    <scope>NUCLEOTIDE SEQUENCE [LARGE SCALE GENOMIC DNA]</scope>
    <source>
        <strain evidence="7 8">BL J</strain>
    </source>
</reference>
<keyword evidence="3 7" id="KW-0808">Transferase</keyword>
<dbReference type="InterPro" id="IPR041698">
    <property type="entry name" value="Methyltransf_25"/>
</dbReference>
<dbReference type="SUPFAM" id="SSF53335">
    <property type="entry name" value="S-adenosyl-L-methionine-dependent methyltransferases"/>
    <property type="match status" value="1"/>
</dbReference>
<evidence type="ECO:0000256" key="3">
    <source>
        <dbReference type="ARBA" id="ARBA00022679"/>
    </source>
</evidence>
<dbReference type="RefSeq" id="WP_023067256.1">
    <property type="nucleotide sequence ID" value="NZ_AUZM01000035.1"/>
</dbReference>
<evidence type="ECO:0000313" key="7">
    <source>
        <dbReference type="EMBL" id="ERT06527.1"/>
    </source>
</evidence>
<dbReference type="Proteomes" id="UP000017127">
    <property type="component" value="Unassembled WGS sequence"/>
</dbReference>
<evidence type="ECO:0000256" key="2">
    <source>
        <dbReference type="ARBA" id="ARBA00022603"/>
    </source>
</evidence>
<evidence type="ECO:0000259" key="6">
    <source>
        <dbReference type="Pfam" id="PF13649"/>
    </source>
</evidence>
<keyword evidence="2 7" id="KW-0489">Methyltransferase</keyword>
<dbReference type="PANTHER" id="PTHR44307:SF2">
    <property type="entry name" value="PHOSPHOETHANOLAMINE METHYLTRANSFERASE ISOFORM X1"/>
    <property type="match status" value="1"/>
</dbReference>
<proteinExistence type="predicted"/>
<organism evidence="7 8">
    <name type="scientific">Lyngbya aestuarii BL J</name>
    <dbReference type="NCBI Taxonomy" id="1348334"/>
    <lineage>
        <taxon>Bacteria</taxon>
        <taxon>Bacillati</taxon>
        <taxon>Cyanobacteriota</taxon>
        <taxon>Cyanophyceae</taxon>
        <taxon>Oscillatoriophycideae</taxon>
        <taxon>Oscillatoriales</taxon>
        <taxon>Microcoleaceae</taxon>
        <taxon>Lyngbya</taxon>
    </lineage>
</organism>
<feature type="domain" description="Methyltransferase" evidence="6">
    <location>
        <begin position="46"/>
        <end position="141"/>
    </location>
</feature>
<dbReference type="CDD" id="cd02440">
    <property type="entry name" value="AdoMet_MTases"/>
    <property type="match status" value="1"/>
</dbReference>
<evidence type="ECO:0000256" key="4">
    <source>
        <dbReference type="ARBA" id="ARBA00025707"/>
    </source>
</evidence>
<protein>
    <submittedName>
        <fullName evidence="7">Methyltransferase domain protein</fullName>
    </submittedName>
</protein>
<dbReference type="InterPro" id="IPR029063">
    <property type="entry name" value="SAM-dependent_MTases_sf"/>
</dbReference>
<dbReference type="GO" id="GO:0032259">
    <property type="term" value="P:methylation"/>
    <property type="evidence" value="ECO:0007669"/>
    <property type="project" value="UniProtKB-KW"/>
</dbReference>
<dbReference type="AlphaFoldDB" id="U7QGZ1"/>
<sequence>MNLSSPQLEIQACYDQRTNYDNNLTVRRALRLVELAPRLQPGQRMLDLATGTAIIAIAVSPQVGDEGDVIGVDFSAVMLDQARRKIANAGLNNIQLIEADVETIDFPENHFDGIFCSSAIVLFQDILALLTKGYHWLKPDGFIAFSAYAETSHFTPLIAKVCANNGILLPNLHEPVGSAEKCYHQLQQAGFAQIEIKTEQFGRFLSLDEAKQFWKGTWLHPTGHPLSELTAEQTENLTAEFQRQIETLATADGVWLDITMFLAIAHK</sequence>
<dbReference type="Pfam" id="PF13649">
    <property type="entry name" value="Methyltransf_25"/>
    <property type="match status" value="1"/>
</dbReference>
<dbReference type="GO" id="GO:0000234">
    <property type="term" value="F:phosphoethanolamine N-methyltransferase activity"/>
    <property type="evidence" value="ECO:0007669"/>
    <property type="project" value="UniProtKB-EC"/>
</dbReference>
<dbReference type="EMBL" id="AUZM01000035">
    <property type="protein sequence ID" value="ERT06527.1"/>
    <property type="molecule type" value="Genomic_DNA"/>
</dbReference>
<dbReference type="OrthoDB" id="455741at2"/>
<accession>U7QGZ1</accession>
<comment type="pathway">
    <text evidence="1">Lipid metabolism.</text>
</comment>
<comment type="caution">
    <text evidence="7">The sequence shown here is derived from an EMBL/GenBank/DDBJ whole genome shotgun (WGS) entry which is preliminary data.</text>
</comment>
<dbReference type="Gene3D" id="3.40.50.150">
    <property type="entry name" value="Vaccinia Virus protein VP39"/>
    <property type="match status" value="1"/>
</dbReference>
<comment type="pathway">
    <text evidence="4">Phospholipid metabolism.</text>
</comment>
<dbReference type="PANTHER" id="PTHR44307">
    <property type="entry name" value="PHOSPHOETHANOLAMINE METHYLTRANSFERASE"/>
    <property type="match status" value="1"/>
</dbReference>
<evidence type="ECO:0000256" key="5">
    <source>
        <dbReference type="ARBA" id="ARBA00047622"/>
    </source>
</evidence>
<keyword evidence="8" id="KW-1185">Reference proteome</keyword>
<comment type="catalytic activity">
    <reaction evidence="5">
        <text>phosphoethanolamine + S-adenosyl-L-methionine = N-methylethanolamine phosphate + S-adenosyl-L-homocysteine + H(+)</text>
        <dbReference type="Rhea" id="RHEA:20365"/>
        <dbReference type="ChEBI" id="CHEBI:15378"/>
        <dbReference type="ChEBI" id="CHEBI:57781"/>
        <dbReference type="ChEBI" id="CHEBI:57856"/>
        <dbReference type="ChEBI" id="CHEBI:58190"/>
        <dbReference type="ChEBI" id="CHEBI:59789"/>
        <dbReference type="EC" id="2.1.1.103"/>
    </reaction>
    <physiologicalReaction direction="left-to-right" evidence="5">
        <dbReference type="Rhea" id="RHEA:20366"/>
    </physiologicalReaction>
</comment>
<gene>
    <name evidence="7" type="ORF">M595_3518</name>
</gene>